<keyword evidence="5" id="KW-1185">Reference proteome</keyword>
<dbReference type="PANTHER" id="PTHR24543">
    <property type="entry name" value="MULTICOPPER OXIDASE-RELATED"/>
    <property type="match status" value="1"/>
</dbReference>
<evidence type="ECO:0000259" key="3">
    <source>
        <dbReference type="PROSITE" id="PS50022"/>
    </source>
</evidence>
<sequence>MFGSQVLHLFLAGLICLQPGLLRLTAALDGEHDAHVPTPLPSECENDNPLGMISGTIANWQITASSTYPSSWAKGCSEHNARLFRPNGLAWCAKFKSSSEWLQIDLGVRALVTGIMTQGRGDGSEWVTSFMVSYSDDGNQWKFITDQYANQKIFEGNTDSFMVKHNYLDEPIKARFVKIHTYTWHNHPSLRVELVGCQPCKQLLGIPPYARFAASSSRGQRVQRSCMPEYGHYLSNKAWCSRQQDVQQWLQIDVGPPTQITGVILKGRGDYKRPQYVTRFKLSYSNDTRLWYFYKDATPLDPRSTVWSYEWVHHVEGDGHTKAVEKLFEGNNELVPERIHYLTSPFIARYVRVHPINWRNRIAMRVGLLGCRQKGPCTTGFFRINNESSCANGIRSSSLSGDTGDPMASLAVDGWTGEELFTRNSTLTLRSSEGVMSDDPNPTSSVDKHANVERGLAGGAARHSCTVLEYRWPFVELPSWYVDLREQTEVSGVVIYTAGHGRG</sequence>
<evidence type="ECO:0000313" key="5">
    <source>
        <dbReference type="Proteomes" id="UP000008909"/>
    </source>
</evidence>
<feature type="signal peptide" evidence="2">
    <location>
        <begin position="1"/>
        <end position="27"/>
    </location>
</feature>
<accession>G7YLU6</accession>
<dbReference type="EMBL" id="DF143651">
    <property type="protein sequence ID" value="GAA53927.1"/>
    <property type="molecule type" value="Genomic_DNA"/>
</dbReference>
<dbReference type="SUPFAM" id="SSF49785">
    <property type="entry name" value="Galactose-binding domain-like"/>
    <property type="match status" value="2"/>
</dbReference>
<protein>
    <submittedName>
        <fullName evidence="4">Lactadherin</fullName>
    </submittedName>
</protein>
<feature type="chain" id="PRO_5003506447" evidence="2">
    <location>
        <begin position="28"/>
        <end position="503"/>
    </location>
</feature>
<dbReference type="FunFam" id="2.60.120.260:FF:000002">
    <property type="entry name" value="Coagulation factor VIII"/>
    <property type="match status" value="1"/>
</dbReference>
<gene>
    <name evidence="4" type="ORF">CLF_111638</name>
</gene>
<dbReference type="InterPro" id="IPR000421">
    <property type="entry name" value="FA58C"/>
</dbReference>
<reference key="2">
    <citation type="submission" date="2011-10" db="EMBL/GenBank/DDBJ databases">
        <title>The genome and transcriptome sequence of Clonorchis sinensis provide insights into the carcinogenic liver fluke.</title>
        <authorList>
            <person name="Wang X."/>
            <person name="Huang Y."/>
            <person name="Chen W."/>
            <person name="Liu H."/>
            <person name="Guo L."/>
            <person name="Chen Y."/>
            <person name="Luo F."/>
            <person name="Zhou W."/>
            <person name="Sun J."/>
            <person name="Mao Q."/>
            <person name="Liang P."/>
            <person name="Zhou C."/>
            <person name="Tian Y."/>
            <person name="Men J."/>
            <person name="Lv X."/>
            <person name="Huang L."/>
            <person name="Zhou J."/>
            <person name="Hu Y."/>
            <person name="Li R."/>
            <person name="Zhang F."/>
            <person name="Lei H."/>
            <person name="Li X."/>
            <person name="Hu X."/>
            <person name="Liang C."/>
            <person name="Xu J."/>
            <person name="Wu Z."/>
            <person name="Yu X."/>
        </authorList>
    </citation>
    <scope>NUCLEOTIDE SEQUENCE</scope>
    <source>
        <strain>Henan</strain>
    </source>
</reference>
<keyword evidence="2" id="KW-0732">Signal</keyword>
<dbReference type="CDD" id="cd00057">
    <property type="entry name" value="FA58C"/>
    <property type="match status" value="2"/>
</dbReference>
<name>G7YLU6_CLOSI</name>
<organism evidence="4 5">
    <name type="scientific">Clonorchis sinensis</name>
    <name type="common">Chinese liver fluke</name>
    <dbReference type="NCBI Taxonomy" id="79923"/>
    <lineage>
        <taxon>Eukaryota</taxon>
        <taxon>Metazoa</taxon>
        <taxon>Spiralia</taxon>
        <taxon>Lophotrochozoa</taxon>
        <taxon>Platyhelminthes</taxon>
        <taxon>Trematoda</taxon>
        <taxon>Digenea</taxon>
        <taxon>Opisthorchiida</taxon>
        <taxon>Opisthorchiata</taxon>
        <taxon>Opisthorchiidae</taxon>
        <taxon>Clonorchis</taxon>
    </lineage>
</organism>
<feature type="domain" description="F5/8 type C" evidence="3">
    <location>
        <begin position="44"/>
        <end position="197"/>
    </location>
</feature>
<dbReference type="Proteomes" id="UP000008909">
    <property type="component" value="Unassembled WGS sequence"/>
</dbReference>
<dbReference type="PROSITE" id="PS01286">
    <property type="entry name" value="FA58C_2"/>
    <property type="match status" value="1"/>
</dbReference>
<dbReference type="Gene3D" id="2.60.120.260">
    <property type="entry name" value="Galactose-binding domain-like"/>
    <property type="match status" value="2"/>
</dbReference>
<dbReference type="SMART" id="SM00231">
    <property type="entry name" value="FA58C"/>
    <property type="match status" value="2"/>
</dbReference>
<dbReference type="PANTHER" id="PTHR24543:SF334">
    <property type="entry name" value="F5_8 TYPE C DOMAIN-CONTAINING PROTEIN"/>
    <property type="match status" value="1"/>
</dbReference>
<dbReference type="PROSITE" id="PS50022">
    <property type="entry name" value="FA58C_3"/>
    <property type="match status" value="2"/>
</dbReference>
<evidence type="ECO:0000313" key="4">
    <source>
        <dbReference type="EMBL" id="GAA53927.1"/>
    </source>
</evidence>
<reference evidence="4" key="1">
    <citation type="journal article" date="2011" name="Genome Biol.">
        <title>The draft genome of the carcinogenic human liver fluke Clonorchis sinensis.</title>
        <authorList>
            <person name="Wang X."/>
            <person name="Chen W."/>
            <person name="Huang Y."/>
            <person name="Sun J."/>
            <person name="Men J."/>
            <person name="Liu H."/>
            <person name="Luo F."/>
            <person name="Guo L."/>
            <person name="Lv X."/>
            <person name="Deng C."/>
            <person name="Zhou C."/>
            <person name="Fan Y."/>
            <person name="Li X."/>
            <person name="Huang L."/>
            <person name="Hu Y."/>
            <person name="Liang C."/>
            <person name="Hu X."/>
            <person name="Xu J."/>
            <person name="Yu X."/>
        </authorList>
    </citation>
    <scope>NUCLEOTIDE SEQUENCE [LARGE SCALE GENOMIC DNA]</scope>
    <source>
        <strain evidence="4">Henan</strain>
    </source>
</reference>
<feature type="domain" description="F5/8 type C" evidence="3">
    <location>
        <begin position="200"/>
        <end position="371"/>
    </location>
</feature>
<dbReference type="Pfam" id="PF00754">
    <property type="entry name" value="F5_F8_type_C"/>
    <property type="match status" value="2"/>
</dbReference>
<dbReference type="PROSITE" id="PS01285">
    <property type="entry name" value="FA58C_1"/>
    <property type="match status" value="2"/>
</dbReference>
<proteinExistence type="predicted"/>
<dbReference type="AlphaFoldDB" id="G7YLU6"/>
<evidence type="ECO:0000256" key="2">
    <source>
        <dbReference type="SAM" id="SignalP"/>
    </source>
</evidence>
<evidence type="ECO:0000256" key="1">
    <source>
        <dbReference type="ARBA" id="ARBA00023157"/>
    </source>
</evidence>
<dbReference type="InterPro" id="IPR008979">
    <property type="entry name" value="Galactose-bd-like_sf"/>
</dbReference>
<keyword evidence="1" id="KW-1015">Disulfide bond</keyword>
<feature type="non-terminal residue" evidence="4">
    <location>
        <position position="503"/>
    </location>
</feature>